<dbReference type="RefSeq" id="WP_328597185.1">
    <property type="nucleotide sequence ID" value="NZ_VUMU01000001.1"/>
</dbReference>
<dbReference type="Pfam" id="PF13472">
    <property type="entry name" value="Lipase_GDSL_2"/>
    <property type="match status" value="1"/>
</dbReference>
<name>A0A6L5YF61_9FIRM</name>
<comment type="caution">
    <text evidence="2">The sequence shown here is derived from an EMBL/GenBank/DDBJ whole genome shotgun (WGS) entry which is preliminary data.</text>
</comment>
<dbReference type="PANTHER" id="PTHR30383">
    <property type="entry name" value="THIOESTERASE 1/PROTEASE 1/LYSOPHOSPHOLIPASE L1"/>
    <property type="match status" value="1"/>
</dbReference>
<gene>
    <name evidence="2" type="ORF">FYJ59_01500</name>
</gene>
<dbReference type="InterPro" id="IPR013830">
    <property type="entry name" value="SGNH_hydro"/>
</dbReference>
<dbReference type="InterPro" id="IPR036514">
    <property type="entry name" value="SGNH_hydro_sf"/>
</dbReference>
<dbReference type="Proteomes" id="UP000476055">
    <property type="component" value="Unassembled WGS sequence"/>
</dbReference>
<evidence type="ECO:0000313" key="3">
    <source>
        <dbReference type="Proteomes" id="UP000476055"/>
    </source>
</evidence>
<sequence length="225" mass="24894">MKKHILCIGDSNTHGLCTDPSESADHGSRYNEEERWTCLLQKALGAEYLVIEEGLSGRTCVYDDPDMDSVNLLPVLHALLNSHEPLDLLILMLGTNDSKVKFNTDAKKITKGMQILVEEAKSVPCWGKNGPKILIVAPAPIEEGVIYPDFNEKSVETTRALAREYALLAVAERTDFLDAGGCELTKADHVHLTAKGHRQMAERMETAVRDILGKTAPEAVEERRE</sequence>
<dbReference type="InterPro" id="IPR051532">
    <property type="entry name" value="Ester_Hydrolysis_Enzymes"/>
</dbReference>
<evidence type="ECO:0000313" key="2">
    <source>
        <dbReference type="EMBL" id="MST56934.1"/>
    </source>
</evidence>
<proteinExistence type="predicted"/>
<dbReference type="AlphaFoldDB" id="A0A6L5YF61"/>
<keyword evidence="3" id="KW-1185">Reference proteome</keyword>
<evidence type="ECO:0000259" key="1">
    <source>
        <dbReference type="Pfam" id="PF13472"/>
    </source>
</evidence>
<organism evidence="2 3">
    <name type="scientific">Waltera intestinalis</name>
    <dbReference type="NCBI Taxonomy" id="2606635"/>
    <lineage>
        <taxon>Bacteria</taxon>
        <taxon>Bacillati</taxon>
        <taxon>Bacillota</taxon>
        <taxon>Clostridia</taxon>
        <taxon>Lachnospirales</taxon>
        <taxon>Lachnospiraceae</taxon>
        <taxon>Waltera</taxon>
    </lineage>
</organism>
<accession>A0A6L5YF61</accession>
<protein>
    <submittedName>
        <fullName evidence="2">Lipolytic enzyme, G-D-S-L</fullName>
    </submittedName>
</protein>
<dbReference type="EMBL" id="VUMU01000001">
    <property type="protein sequence ID" value="MST56934.1"/>
    <property type="molecule type" value="Genomic_DNA"/>
</dbReference>
<dbReference type="PANTHER" id="PTHR30383:SF29">
    <property type="entry name" value="SGNH HYDROLASE-TYPE ESTERASE DOMAIN-CONTAINING PROTEIN"/>
    <property type="match status" value="1"/>
</dbReference>
<dbReference type="Gene3D" id="3.40.50.1110">
    <property type="entry name" value="SGNH hydrolase"/>
    <property type="match status" value="1"/>
</dbReference>
<reference evidence="2 3" key="1">
    <citation type="submission" date="2019-08" db="EMBL/GenBank/DDBJ databases">
        <title>In-depth cultivation of the pig gut microbiome towards novel bacterial diversity and tailored functional studies.</title>
        <authorList>
            <person name="Wylensek D."/>
            <person name="Hitch T.C.A."/>
            <person name="Clavel T."/>
        </authorList>
    </citation>
    <scope>NUCLEOTIDE SEQUENCE [LARGE SCALE GENOMIC DNA]</scope>
    <source>
        <strain evidence="2 3">WCA3-601-WT-6H</strain>
    </source>
</reference>
<feature type="domain" description="SGNH hydrolase-type esterase" evidence="1">
    <location>
        <begin position="7"/>
        <end position="198"/>
    </location>
</feature>
<dbReference type="SUPFAM" id="SSF52266">
    <property type="entry name" value="SGNH hydrolase"/>
    <property type="match status" value="1"/>
</dbReference>